<protein>
    <recommendedName>
        <fullName evidence="5">Carboxypeptidase regulatory-like domain-containing protein</fullName>
    </recommendedName>
</protein>
<reference evidence="1 4" key="2">
    <citation type="submission" date="2018-05" db="EMBL/GenBank/DDBJ databases">
        <title>Genomic Encyclopedia of Type Strains, Phase IV (KMG-IV): sequencing the most valuable type-strain genomes for metagenomic binning, comparative biology and taxonomic classification.</title>
        <authorList>
            <person name="Goeker M."/>
        </authorList>
    </citation>
    <scope>NUCLEOTIDE SEQUENCE [LARGE SCALE GENOMIC DNA]</scope>
    <source>
        <strain evidence="1 4">DSM 28816</strain>
    </source>
</reference>
<dbReference type="EMBL" id="QICS01000002">
    <property type="protein sequence ID" value="PXV93285.1"/>
    <property type="molecule type" value="Genomic_DNA"/>
</dbReference>
<dbReference type="EMBL" id="NOKA02000008">
    <property type="protein sequence ID" value="RDY31897.1"/>
    <property type="molecule type" value="Genomic_DNA"/>
</dbReference>
<dbReference type="AlphaFoldDB" id="A0A318EP97"/>
<evidence type="ECO:0000313" key="3">
    <source>
        <dbReference type="Proteomes" id="UP000216411"/>
    </source>
</evidence>
<gene>
    <name evidence="1" type="ORF">C8E03_10252</name>
    <name evidence="2" type="ORF">CG710_007055</name>
</gene>
<dbReference type="Proteomes" id="UP000247523">
    <property type="component" value="Unassembled WGS sequence"/>
</dbReference>
<dbReference type="InterPro" id="IPR008969">
    <property type="entry name" value="CarboxyPept-like_regulatory"/>
</dbReference>
<evidence type="ECO:0008006" key="5">
    <source>
        <dbReference type="Google" id="ProtNLM"/>
    </source>
</evidence>
<reference evidence="2" key="3">
    <citation type="submission" date="2018-07" db="EMBL/GenBank/DDBJ databases">
        <authorList>
            <person name="Quirk P.G."/>
            <person name="Krulwich T.A."/>
        </authorList>
    </citation>
    <scope>NUCLEOTIDE SEQUENCE</scope>
    <source>
        <strain evidence="2">CCRI-19302</strain>
    </source>
</reference>
<accession>A0A318EP97</accession>
<dbReference type="SUPFAM" id="SSF49464">
    <property type="entry name" value="Carboxypeptidase regulatory domain-like"/>
    <property type="match status" value="1"/>
</dbReference>
<dbReference type="RefSeq" id="WP_110290438.1">
    <property type="nucleotide sequence ID" value="NZ_QICS01000002.1"/>
</dbReference>
<evidence type="ECO:0000313" key="2">
    <source>
        <dbReference type="EMBL" id="RDY31897.1"/>
    </source>
</evidence>
<name>A0A318EP97_9FIRM</name>
<proteinExistence type="predicted"/>
<keyword evidence="3" id="KW-1185">Reference proteome</keyword>
<evidence type="ECO:0000313" key="4">
    <source>
        <dbReference type="Proteomes" id="UP000247523"/>
    </source>
</evidence>
<reference evidence="2 3" key="1">
    <citation type="journal article" date="2017" name="Genome Announc.">
        <title>Draft Genome Sequence of a Sporulating and Motile Strain of Lachnotalea glycerini Isolated from Water in Quebec City, Canada.</title>
        <authorList>
            <person name="Maheux A.F."/>
            <person name="Boudreau D.K."/>
            <person name="Berube E."/>
            <person name="Boissinot M."/>
            <person name="Raymond F."/>
            <person name="Brodeur S."/>
            <person name="Corbeil J."/>
            <person name="Isabel S."/>
            <person name="Omar R.F."/>
            <person name="Bergeron M.G."/>
        </authorList>
    </citation>
    <scope>NUCLEOTIDE SEQUENCE [LARGE SCALE GENOMIC DNA]</scope>
    <source>
        <strain evidence="2 3">CCRI-19302</strain>
    </source>
</reference>
<dbReference type="Proteomes" id="UP000216411">
    <property type="component" value="Unassembled WGS sequence"/>
</dbReference>
<comment type="caution">
    <text evidence="1">The sequence shown here is derived from an EMBL/GenBank/DDBJ whole genome shotgun (WGS) entry which is preliminary data.</text>
</comment>
<sequence length="96" mass="10419">MLLQQIILTGGQIICSKIVTVDIMLPAEEFFFLKGIVYSPTGEPLPNAAVEVKLVDHVDSVAEKSLGVTFTENDGSYGISLAKINGKQYKLIAYSQ</sequence>
<organism evidence="1 4">
    <name type="scientific">Lachnotalea glycerini</name>
    <dbReference type="NCBI Taxonomy" id="1763509"/>
    <lineage>
        <taxon>Bacteria</taxon>
        <taxon>Bacillati</taxon>
        <taxon>Bacillota</taxon>
        <taxon>Clostridia</taxon>
        <taxon>Lachnospirales</taxon>
        <taxon>Lachnospiraceae</taxon>
        <taxon>Lachnotalea</taxon>
    </lineage>
</organism>
<evidence type="ECO:0000313" key="1">
    <source>
        <dbReference type="EMBL" id="PXV93285.1"/>
    </source>
</evidence>